<gene>
    <name evidence="2" type="ORF">TSOC_012762</name>
</gene>
<reference evidence="2 3" key="1">
    <citation type="journal article" date="2017" name="Mol. Biol. Evol.">
        <title>The 4-celled Tetrabaena socialis nuclear genome reveals the essential components for genetic control of cell number at the origin of multicellularity in the volvocine lineage.</title>
        <authorList>
            <person name="Featherston J."/>
            <person name="Arakaki Y."/>
            <person name="Hanschen E.R."/>
            <person name="Ferris P.J."/>
            <person name="Michod R.E."/>
            <person name="Olson B.J.S.C."/>
            <person name="Nozaki H."/>
            <person name="Durand P.M."/>
        </authorList>
    </citation>
    <scope>NUCLEOTIDE SEQUENCE [LARGE SCALE GENOMIC DNA]</scope>
    <source>
        <strain evidence="2 3">NIES-571</strain>
    </source>
</reference>
<organism evidence="2 3">
    <name type="scientific">Tetrabaena socialis</name>
    <dbReference type="NCBI Taxonomy" id="47790"/>
    <lineage>
        <taxon>Eukaryota</taxon>
        <taxon>Viridiplantae</taxon>
        <taxon>Chlorophyta</taxon>
        <taxon>core chlorophytes</taxon>
        <taxon>Chlorophyceae</taxon>
        <taxon>CS clade</taxon>
        <taxon>Chlamydomonadales</taxon>
        <taxon>Tetrabaenaceae</taxon>
        <taxon>Tetrabaena</taxon>
    </lineage>
</organism>
<dbReference type="Proteomes" id="UP000236333">
    <property type="component" value="Unassembled WGS sequence"/>
</dbReference>
<dbReference type="AlphaFoldDB" id="A0A2J7ZM53"/>
<keyword evidence="1" id="KW-1133">Transmembrane helix</keyword>
<proteinExistence type="predicted"/>
<name>A0A2J7ZM53_9CHLO</name>
<dbReference type="OrthoDB" id="548058at2759"/>
<keyword evidence="3" id="KW-1185">Reference proteome</keyword>
<evidence type="ECO:0000256" key="1">
    <source>
        <dbReference type="SAM" id="Phobius"/>
    </source>
</evidence>
<evidence type="ECO:0000313" key="3">
    <source>
        <dbReference type="Proteomes" id="UP000236333"/>
    </source>
</evidence>
<evidence type="ECO:0000313" key="2">
    <source>
        <dbReference type="EMBL" id="PNH01346.1"/>
    </source>
</evidence>
<feature type="transmembrane region" description="Helical" evidence="1">
    <location>
        <begin position="57"/>
        <end position="82"/>
    </location>
</feature>
<protein>
    <submittedName>
        <fullName evidence="2">Uncharacterized protein</fullName>
    </submittedName>
</protein>
<accession>A0A2J7ZM53</accession>
<comment type="caution">
    <text evidence="2">The sequence shown here is derived from an EMBL/GenBank/DDBJ whole genome shotgun (WGS) entry which is preliminary data.</text>
</comment>
<sequence length="275" mass="28903">MKQPLVDDGRSEQARARWQRTEGIAAAVGRIAAVGRAPKTVIAKVDLFAIDLKPSTVAGGVISVLVLLGTVIYTALITYAYVHRDASQSNNMLWSQASRTLFPMNVTCVAASCILSNTYPGASLPTPPSPAEACLRLGFNETTVLHLAFSNDPSDGLAILFDPTATDSAFPLGAGVYVSSEMGCDGGPGCVDDIIIMRLLVGPGLTLANYVRTNNETEPAGSRARLRQEWFLSYVSDAHSVSTARPCFAALSGAEVEGLQQAPTDAPCLSPDSVG</sequence>
<keyword evidence="1" id="KW-0812">Transmembrane</keyword>
<dbReference type="EMBL" id="PGGS01000927">
    <property type="protein sequence ID" value="PNH01346.1"/>
    <property type="molecule type" value="Genomic_DNA"/>
</dbReference>
<keyword evidence="1" id="KW-0472">Membrane</keyword>